<name>A0A3S0J2E6_9BACI</name>
<feature type="domain" description="DUF4179" evidence="2">
    <location>
        <begin position="42"/>
        <end position="133"/>
    </location>
</feature>
<dbReference type="InterPro" id="IPR025436">
    <property type="entry name" value="DUF4179"/>
</dbReference>
<keyword evidence="1" id="KW-1133">Transmembrane helix</keyword>
<dbReference type="Pfam" id="PF18705">
    <property type="entry name" value="DUF5643"/>
    <property type="match status" value="1"/>
</dbReference>
<sequence length="354" mass="38815">MTDKIRLFKEEIDSIQVPVDKLDEIILKTVQTNKQKRRRSFRKKAAYCASAAIVGFGLLMSSASFSPAMANIVSKIPIIGTVFSESGEPGLEHVNEQGLTNVVGATKSIGGMSITLDEVFYDETRLTIGFSMTSDNPIEEFYLSSGPNITINGKGFSNASTYRETEISPNYRTGIINIDSIDDLPEEFTLGVTFISKDGKQWDFSTPVNVKANVQSVAINHSQEVEGIELAVTDLKIGPTGFQFTFSASSDAEKNYLSNGYLDFEVIDDKGKELLSYSGSSKIQTINGKEQMTGTRLFDSVTADVKTLTVIPYFKFHQGGSSVEIDAAGKEVITELPPFKDTDFVFEDFVVTLP</sequence>
<dbReference type="EMBL" id="RXNR01000032">
    <property type="protein sequence ID" value="RTQ92412.1"/>
    <property type="molecule type" value="Genomic_DNA"/>
</dbReference>
<comment type="caution">
    <text evidence="4">The sequence shown here is derived from an EMBL/GenBank/DDBJ whole genome shotgun (WGS) entry which is preliminary data.</text>
</comment>
<gene>
    <name evidence="4" type="ORF">EKG35_11960</name>
</gene>
<evidence type="ECO:0000313" key="5">
    <source>
        <dbReference type="Proteomes" id="UP000276349"/>
    </source>
</evidence>
<feature type="transmembrane region" description="Helical" evidence="1">
    <location>
        <begin position="45"/>
        <end position="65"/>
    </location>
</feature>
<dbReference type="OrthoDB" id="2541898at2"/>
<proteinExistence type="predicted"/>
<reference evidence="4 5" key="1">
    <citation type="submission" date="2018-12" db="EMBL/GenBank/DDBJ databases">
        <authorList>
            <person name="Yu L."/>
        </authorList>
    </citation>
    <scope>NUCLEOTIDE SEQUENCE [LARGE SCALE GENOMIC DNA]</scope>
    <source>
        <strain evidence="4 5">S5H2222</strain>
    </source>
</reference>
<organism evidence="4 5">
    <name type="scientific">Lysinibacillus telephonicus</name>
    <dbReference type="NCBI Taxonomy" id="1714840"/>
    <lineage>
        <taxon>Bacteria</taxon>
        <taxon>Bacillati</taxon>
        <taxon>Bacillota</taxon>
        <taxon>Bacilli</taxon>
        <taxon>Bacillales</taxon>
        <taxon>Bacillaceae</taxon>
        <taxon>Lysinibacillus</taxon>
    </lineage>
</organism>
<dbReference type="Pfam" id="PF13786">
    <property type="entry name" value="DUF4179"/>
    <property type="match status" value="1"/>
</dbReference>
<dbReference type="RefSeq" id="WP_126294699.1">
    <property type="nucleotide sequence ID" value="NZ_CP155468.1"/>
</dbReference>
<evidence type="ECO:0000259" key="3">
    <source>
        <dbReference type="Pfam" id="PF18705"/>
    </source>
</evidence>
<dbReference type="AlphaFoldDB" id="A0A3S0J2E6"/>
<accession>A0A3S0J2E6</accession>
<dbReference type="InterPro" id="IPR040680">
    <property type="entry name" value="DUF5643"/>
</dbReference>
<feature type="domain" description="DUF5643" evidence="3">
    <location>
        <begin position="216"/>
        <end position="329"/>
    </location>
</feature>
<keyword evidence="1" id="KW-0472">Membrane</keyword>
<evidence type="ECO:0000313" key="4">
    <source>
        <dbReference type="EMBL" id="RTQ92412.1"/>
    </source>
</evidence>
<keyword evidence="5" id="KW-1185">Reference proteome</keyword>
<dbReference type="Proteomes" id="UP000276349">
    <property type="component" value="Unassembled WGS sequence"/>
</dbReference>
<dbReference type="Gene3D" id="2.60.40.1630">
    <property type="entry name" value="bacillus anthracis domain"/>
    <property type="match status" value="1"/>
</dbReference>
<protein>
    <submittedName>
        <fullName evidence="4">DUF4179 domain-containing protein</fullName>
    </submittedName>
</protein>
<evidence type="ECO:0000259" key="2">
    <source>
        <dbReference type="Pfam" id="PF13786"/>
    </source>
</evidence>
<keyword evidence="1" id="KW-0812">Transmembrane</keyword>
<dbReference type="Gene3D" id="2.60.40.1640">
    <property type="entry name" value="Conserved domain protein"/>
    <property type="match status" value="1"/>
</dbReference>
<evidence type="ECO:0000256" key="1">
    <source>
        <dbReference type="SAM" id="Phobius"/>
    </source>
</evidence>